<dbReference type="RefSeq" id="XP_006813153.1">
    <property type="nucleotide sequence ID" value="XM_006813090.1"/>
</dbReference>
<feature type="compositionally biased region" description="Low complexity" evidence="1">
    <location>
        <begin position="192"/>
        <end position="205"/>
    </location>
</feature>
<name>A0ABM0LZG2_SACKO</name>
<feature type="compositionally biased region" description="Basic residues" evidence="1">
    <location>
        <begin position="91"/>
        <end position="101"/>
    </location>
</feature>
<gene>
    <name evidence="3" type="primary">LOC102803480</name>
</gene>
<evidence type="ECO:0000256" key="1">
    <source>
        <dbReference type="SAM" id="MobiDB-lite"/>
    </source>
</evidence>
<feature type="compositionally biased region" description="Basic residues" evidence="1">
    <location>
        <begin position="164"/>
        <end position="180"/>
    </location>
</feature>
<dbReference type="PRINTS" id="PR00929">
    <property type="entry name" value="ATHOOK"/>
</dbReference>
<feature type="compositionally biased region" description="Basic and acidic residues" evidence="1">
    <location>
        <begin position="131"/>
        <end position="140"/>
    </location>
</feature>
<dbReference type="SMART" id="SM00384">
    <property type="entry name" value="AT_hook"/>
    <property type="match status" value="4"/>
</dbReference>
<evidence type="ECO:0000313" key="3">
    <source>
        <dbReference type="RefSeq" id="XP_006813153.1"/>
    </source>
</evidence>
<accession>A0ABM0LZG2</accession>
<feature type="compositionally biased region" description="Basic residues" evidence="1">
    <location>
        <begin position="47"/>
        <end position="60"/>
    </location>
</feature>
<organism evidence="2 3">
    <name type="scientific">Saccoglossus kowalevskii</name>
    <name type="common">Acorn worm</name>
    <dbReference type="NCBI Taxonomy" id="10224"/>
    <lineage>
        <taxon>Eukaryota</taxon>
        <taxon>Metazoa</taxon>
        <taxon>Hemichordata</taxon>
        <taxon>Enteropneusta</taxon>
        <taxon>Harrimaniidae</taxon>
        <taxon>Saccoglossus</taxon>
    </lineage>
</organism>
<sequence>MSGSTSRTKQQHSADKAEEPASAETVESGDTEMAETVDTTEREVPPKRRGRKPGSTKKKAAPTPQQPLAEGEKRGRGRPRKLPRKETSGPKRPRGRPRKYPPKVDSGPKRPRGRPRKSEGDPSVSLTLKIKKGEIATSKKKDGRGRKRKEPSAGAATPSTKPAGVKRGRGRPPGSVKKRKVVEEIIEEAEAESSVAVTTAATEPPAVKKPRSKPPKKAMIDAVAAEREASGE</sequence>
<dbReference type="GeneID" id="102803480"/>
<keyword evidence="2" id="KW-1185">Reference proteome</keyword>
<protein>
    <submittedName>
        <fullName evidence="3">Origin recognition complex subunit 4-like</fullName>
    </submittedName>
</protein>
<dbReference type="InterPro" id="IPR017956">
    <property type="entry name" value="AT_hook_DNA-bd_motif"/>
</dbReference>
<dbReference type="Proteomes" id="UP000694865">
    <property type="component" value="Unplaced"/>
</dbReference>
<reference evidence="3" key="1">
    <citation type="submission" date="2025-08" db="UniProtKB">
        <authorList>
            <consortium name="RefSeq"/>
        </authorList>
    </citation>
    <scope>IDENTIFICATION</scope>
    <source>
        <tissue evidence="3">Testes</tissue>
    </source>
</reference>
<evidence type="ECO:0000313" key="2">
    <source>
        <dbReference type="Proteomes" id="UP000694865"/>
    </source>
</evidence>
<feature type="region of interest" description="Disordered" evidence="1">
    <location>
        <begin position="1"/>
        <end position="232"/>
    </location>
</feature>
<proteinExistence type="predicted"/>